<protein>
    <submittedName>
        <fullName evidence="1">Uncharacterized protein</fullName>
    </submittedName>
</protein>
<proteinExistence type="predicted"/>
<name>A0A1Y6FSG2_9SPHN</name>
<keyword evidence="2" id="KW-1185">Reference proteome</keyword>
<gene>
    <name evidence="1" type="ORF">SAMN06295984_1822</name>
</gene>
<dbReference type="EMBL" id="FXWL01000002">
    <property type="protein sequence ID" value="SMQ76381.1"/>
    <property type="molecule type" value="Genomic_DNA"/>
</dbReference>
<organism evidence="1 2">
    <name type="scientific">Sphingopyxis terrae subsp. ummariensis</name>
    <dbReference type="NCBI Taxonomy" id="429001"/>
    <lineage>
        <taxon>Bacteria</taxon>
        <taxon>Pseudomonadati</taxon>
        <taxon>Pseudomonadota</taxon>
        <taxon>Alphaproteobacteria</taxon>
        <taxon>Sphingomonadales</taxon>
        <taxon>Sphingomonadaceae</taxon>
        <taxon>Sphingopyxis</taxon>
    </lineage>
</organism>
<dbReference type="GeneID" id="303003599"/>
<evidence type="ECO:0000313" key="1">
    <source>
        <dbReference type="EMBL" id="SMQ76381.1"/>
    </source>
</evidence>
<dbReference type="InterPro" id="IPR054234">
    <property type="entry name" value="DUF6961"/>
</dbReference>
<sequence length="64" mass="6857">MTPEHHIWACALAIERQQGSNAAIFVAERVGALALQGDAAGVEMWKAIAARLQDLSRQGGREQG</sequence>
<evidence type="ECO:0000313" key="2">
    <source>
        <dbReference type="Proteomes" id="UP000194469"/>
    </source>
</evidence>
<dbReference type="Pfam" id="PF22284">
    <property type="entry name" value="DUF6961"/>
    <property type="match status" value="1"/>
</dbReference>
<dbReference type="Proteomes" id="UP000194469">
    <property type="component" value="Unassembled WGS sequence"/>
</dbReference>
<reference evidence="2" key="1">
    <citation type="submission" date="2017-04" db="EMBL/GenBank/DDBJ databases">
        <authorList>
            <person name="Varghese N."/>
            <person name="Submissions S."/>
        </authorList>
    </citation>
    <scope>NUCLEOTIDE SEQUENCE [LARGE SCALE GENOMIC DNA]</scope>
    <source>
        <strain evidence="2">UI2</strain>
    </source>
</reference>
<accession>A0A1Y6FSG2</accession>
<dbReference type="AlphaFoldDB" id="A0A1Y6FSG2"/>
<dbReference type="RefSeq" id="WP_086457576.1">
    <property type="nucleotide sequence ID" value="NZ_JBHLXM010000012.1"/>
</dbReference>